<dbReference type="Pfam" id="PF04965">
    <property type="entry name" value="GPW_gp25"/>
    <property type="match status" value="1"/>
</dbReference>
<dbReference type="OrthoDB" id="9802846at2"/>
<sequence length="137" mass="15449">MPLNAKTFLGNGLNFPLKTDARGQLVLVTGAEDIEQSIRIILSTRPGERVMRPTFGCRAHELLFEPRSAATASLLQEYVYQALRMWEPRIDILQVNVIHDSGQEGALLAEIHYEIKATHDARSIVFPFYIADEPELD</sequence>
<organism evidence="2 3">
    <name type="scientific">Ornatilinea apprima</name>
    <dbReference type="NCBI Taxonomy" id="1134406"/>
    <lineage>
        <taxon>Bacteria</taxon>
        <taxon>Bacillati</taxon>
        <taxon>Chloroflexota</taxon>
        <taxon>Anaerolineae</taxon>
        <taxon>Anaerolineales</taxon>
        <taxon>Anaerolineaceae</taxon>
        <taxon>Ornatilinea</taxon>
    </lineage>
</organism>
<proteinExistence type="predicted"/>
<reference evidence="2 3" key="1">
    <citation type="submission" date="2015-07" db="EMBL/GenBank/DDBJ databases">
        <title>Genome sequence of Ornatilinea apprima DSM 23815.</title>
        <authorList>
            <person name="Hemp J."/>
            <person name="Ward L.M."/>
            <person name="Pace L.A."/>
            <person name="Fischer W.W."/>
        </authorList>
    </citation>
    <scope>NUCLEOTIDE SEQUENCE [LARGE SCALE GENOMIC DNA]</scope>
    <source>
        <strain evidence="2 3">P3M-1</strain>
    </source>
</reference>
<evidence type="ECO:0000313" key="3">
    <source>
        <dbReference type="Proteomes" id="UP000050417"/>
    </source>
</evidence>
<evidence type="ECO:0000313" key="2">
    <source>
        <dbReference type="EMBL" id="KPL76900.1"/>
    </source>
</evidence>
<evidence type="ECO:0000259" key="1">
    <source>
        <dbReference type="Pfam" id="PF04965"/>
    </source>
</evidence>
<keyword evidence="3" id="KW-1185">Reference proteome</keyword>
<dbReference type="EMBL" id="LGCL01000024">
    <property type="protein sequence ID" value="KPL76900.1"/>
    <property type="molecule type" value="Genomic_DNA"/>
</dbReference>
<gene>
    <name evidence="2" type="ORF">ADN00_09890</name>
</gene>
<comment type="caution">
    <text evidence="2">The sequence shown here is derived from an EMBL/GenBank/DDBJ whole genome shotgun (WGS) entry which is preliminary data.</text>
</comment>
<feature type="domain" description="IraD/Gp25-like" evidence="1">
    <location>
        <begin position="30"/>
        <end position="119"/>
    </location>
</feature>
<dbReference type="AlphaFoldDB" id="A0A0P6X2L7"/>
<dbReference type="Proteomes" id="UP000050417">
    <property type="component" value="Unassembled WGS sequence"/>
</dbReference>
<protein>
    <recommendedName>
        <fullName evidence="1">IraD/Gp25-like domain-containing protein</fullName>
    </recommendedName>
</protein>
<dbReference type="Gene3D" id="3.10.450.40">
    <property type="match status" value="1"/>
</dbReference>
<dbReference type="SUPFAM" id="SSF160719">
    <property type="entry name" value="gpW/gp25-like"/>
    <property type="match status" value="1"/>
</dbReference>
<name>A0A0P6X2L7_9CHLR</name>
<dbReference type="InterPro" id="IPR007048">
    <property type="entry name" value="IraD/Gp25-like"/>
</dbReference>
<dbReference type="RefSeq" id="WP_075062837.1">
    <property type="nucleotide sequence ID" value="NZ_LGCL01000024.1"/>
</dbReference>
<dbReference type="STRING" id="1134406.ADN00_09890"/>
<accession>A0A0P6X2L7</accession>